<protein>
    <recommendedName>
        <fullName evidence="3">SnoaL-like domain-containing protein</fullName>
    </recommendedName>
</protein>
<evidence type="ECO:0008006" key="3">
    <source>
        <dbReference type="Google" id="ProtNLM"/>
    </source>
</evidence>
<dbReference type="Proteomes" id="UP000777482">
    <property type="component" value="Unassembled WGS sequence"/>
</dbReference>
<organism evidence="1 2">
    <name type="scientific">Rhodotorula mucilaginosa</name>
    <name type="common">Yeast</name>
    <name type="synonym">Rhodotorula rubra</name>
    <dbReference type="NCBI Taxonomy" id="5537"/>
    <lineage>
        <taxon>Eukaryota</taxon>
        <taxon>Fungi</taxon>
        <taxon>Dikarya</taxon>
        <taxon>Basidiomycota</taxon>
        <taxon>Pucciniomycotina</taxon>
        <taxon>Microbotryomycetes</taxon>
        <taxon>Sporidiobolales</taxon>
        <taxon>Sporidiobolaceae</taxon>
        <taxon>Rhodotorula</taxon>
    </lineage>
</organism>
<gene>
    <name evidence="1" type="ORF">C6P46_004799</name>
</gene>
<reference evidence="1 2" key="1">
    <citation type="submission" date="2020-11" db="EMBL/GenBank/DDBJ databases">
        <title>Kefir isolates.</title>
        <authorList>
            <person name="Marcisauskas S."/>
            <person name="Kim Y."/>
            <person name="Blasche S."/>
        </authorList>
    </citation>
    <scope>NUCLEOTIDE SEQUENCE [LARGE SCALE GENOMIC DNA]</scope>
    <source>
        <strain evidence="1 2">KR</strain>
    </source>
</reference>
<comment type="caution">
    <text evidence="1">The sequence shown here is derived from an EMBL/GenBank/DDBJ whole genome shotgun (WGS) entry which is preliminary data.</text>
</comment>
<dbReference type="AlphaFoldDB" id="A0A9P6W034"/>
<evidence type="ECO:0000313" key="1">
    <source>
        <dbReference type="EMBL" id="KAG0659998.1"/>
    </source>
</evidence>
<proteinExistence type="predicted"/>
<keyword evidence="2" id="KW-1185">Reference proteome</keyword>
<evidence type="ECO:0000313" key="2">
    <source>
        <dbReference type="Proteomes" id="UP000777482"/>
    </source>
</evidence>
<dbReference type="OrthoDB" id="3352776at2759"/>
<sequence length="194" mass="21871">MPVEPHTHYPGRPHPCDDPQLHLSVTLFQFRDAMNDSSCQPSILRGFFVEHDPVCVEHGPSDIDGLPFLGRPFRGEPAILEYFSLIGTVLKGRGSNFDDDSLLVRIAEKDHVHTARAIWTGTATWSAQETGKEWDEAVVWAFDLLREGREWKIQKWEVWAGACREIAALIARAPNSIPGTHLFLVSAFDRTQIL</sequence>
<name>A0A9P6W034_RHOMI</name>
<accession>A0A9P6W034</accession>
<dbReference type="EMBL" id="PUHQ01000048">
    <property type="protein sequence ID" value="KAG0659998.1"/>
    <property type="molecule type" value="Genomic_DNA"/>
</dbReference>